<evidence type="ECO:0000313" key="5">
    <source>
        <dbReference type="EMBL" id="AXK47039.1"/>
    </source>
</evidence>
<protein>
    <submittedName>
        <fullName evidence="6">FadR family transcriptional regulator</fullName>
    </submittedName>
</protein>
<reference evidence="5 7" key="1">
    <citation type="submission" date="2018-07" db="EMBL/GenBank/DDBJ databases">
        <title>Brachybacterium saurashtrense DSM 23186 genome sequence.</title>
        <authorList>
            <person name="Guo L."/>
        </authorList>
    </citation>
    <scope>NUCLEOTIDE SEQUENCE [LARGE SCALE GENOMIC DNA]</scope>
    <source>
        <strain evidence="5 7">DSM 23186</strain>
    </source>
</reference>
<feature type="domain" description="GntR C-terminal" evidence="4">
    <location>
        <begin position="102"/>
        <end position="228"/>
    </location>
</feature>
<evidence type="ECO:0000313" key="8">
    <source>
        <dbReference type="Proteomes" id="UP000282185"/>
    </source>
</evidence>
<dbReference type="InterPro" id="IPR008920">
    <property type="entry name" value="TF_FadR/GntR_C"/>
</dbReference>
<dbReference type="Gene3D" id="1.10.10.10">
    <property type="entry name" value="Winged helix-like DNA-binding domain superfamily/Winged helix DNA-binding domain"/>
    <property type="match status" value="1"/>
</dbReference>
<dbReference type="InterPro" id="IPR036390">
    <property type="entry name" value="WH_DNA-bd_sf"/>
</dbReference>
<dbReference type="InterPro" id="IPR036388">
    <property type="entry name" value="WH-like_DNA-bd_sf"/>
</dbReference>
<dbReference type="SMART" id="SM00895">
    <property type="entry name" value="FCD"/>
    <property type="match status" value="1"/>
</dbReference>
<dbReference type="SUPFAM" id="SSF46785">
    <property type="entry name" value="Winged helix' DNA-binding domain"/>
    <property type="match status" value="1"/>
</dbReference>
<dbReference type="EMBL" id="CP031356">
    <property type="protein sequence ID" value="AXK47039.1"/>
    <property type="molecule type" value="Genomic_DNA"/>
</dbReference>
<evidence type="ECO:0000313" key="7">
    <source>
        <dbReference type="Proteomes" id="UP000254236"/>
    </source>
</evidence>
<dbReference type="Pfam" id="PF07729">
    <property type="entry name" value="FCD"/>
    <property type="match status" value="1"/>
</dbReference>
<dbReference type="Gene3D" id="1.20.120.530">
    <property type="entry name" value="GntR ligand-binding domain-like"/>
    <property type="match status" value="1"/>
</dbReference>
<gene>
    <name evidence="5" type="ORF">DWV08_16380</name>
    <name evidence="6" type="ORF">DXU92_16275</name>
</gene>
<dbReference type="EMBL" id="QSWH01000011">
    <property type="protein sequence ID" value="RRR20888.1"/>
    <property type="molecule type" value="Genomic_DNA"/>
</dbReference>
<dbReference type="PANTHER" id="PTHR43537:SF44">
    <property type="entry name" value="GNTR FAMILY REGULATORY PROTEIN"/>
    <property type="match status" value="1"/>
</dbReference>
<evidence type="ECO:0000259" key="4">
    <source>
        <dbReference type="SMART" id="SM00895"/>
    </source>
</evidence>
<dbReference type="PANTHER" id="PTHR43537">
    <property type="entry name" value="TRANSCRIPTIONAL REGULATOR, GNTR FAMILY"/>
    <property type="match status" value="1"/>
</dbReference>
<dbReference type="GO" id="GO:0003677">
    <property type="term" value="F:DNA binding"/>
    <property type="evidence" value="ECO:0007669"/>
    <property type="project" value="UniProtKB-KW"/>
</dbReference>
<proteinExistence type="predicted"/>
<evidence type="ECO:0000256" key="1">
    <source>
        <dbReference type="ARBA" id="ARBA00023015"/>
    </source>
</evidence>
<dbReference type="Proteomes" id="UP000282185">
    <property type="component" value="Unassembled WGS sequence"/>
</dbReference>
<dbReference type="KEGG" id="bsau:DWV08_16380"/>
<keyword evidence="1" id="KW-0805">Transcription regulation</keyword>
<keyword evidence="7" id="KW-1185">Reference proteome</keyword>
<dbReference type="InterPro" id="IPR011711">
    <property type="entry name" value="GntR_C"/>
</dbReference>
<dbReference type="RefSeq" id="WP_115414786.1">
    <property type="nucleotide sequence ID" value="NZ_CP031356.1"/>
</dbReference>
<dbReference type="SUPFAM" id="SSF48008">
    <property type="entry name" value="GntR ligand-binding domain-like"/>
    <property type="match status" value="1"/>
</dbReference>
<keyword evidence="3" id="KW-0804">Transcription</keyword>
<dbReference type="Proteomes" id="UP000254236">
    <property type="component" value="Chromosome"/>
</dbReference>
<evidence type="ECO:0000256" key="2">
    <source>
        <dbReference type="ARBA" id="ARBA00023125"/>
    </source>
</evidence>
<reference evidence="6 8" key="2">
    <citation type="submission" date="2018-08" db="EMBL/GenBank/DDBJ databases">
        <title>Brachybacterium saurashtrense DSM 23186.</title>
        <authorList>
            <person name="Li Y."/>
        </authorList>
    </citation>
    <scope>NUCLEOTIDE SEQUENCE [LARGE SCALE GENOMIC DNA]</scope>
    <source>
        <strain evidence="6 8">DSM 23186</strain>
    </source>
</reference>
<organism evidence="6 8">
    <name type="scientific">Brachybacterium saurashtrense</name>
    <dbReference type="NCBI Taxonomy" id="556288"/>
    <lineage>
        <taxon>Bacteria</taxon>
        <taxon>Bacillati</taxon>
        <taxon>Actinomycetota</taxon>
        <taxon>Actinomycetes</taxon>
        <taxon>Micrococcales</taxon>
        <taxon>Dermabacteraceae</taxon>
        <taxon>Brachybacterium</taxon>
    </lineage>
</organism>
<sequence>MSTGTTTPPSAFDRALEQLGAAIVAGQLPAGHTDTVDGFIARTGASRSVVREVTRVLGALGMLSAGRRVGLRIRPPAEWDLLDPRVIRWRLEGPQPARQLAELRALRHAIEPAAAAAAARAVREEQAGTAALERAAAAMVEAADGPEHGAFHAADRAFHAAVLDLSGNAMLQRLREVIEEGLRHRALVERGARVPDGHDLSLHREVAAAIRAGDEERAAARMREIIERLAGENG</sequence>
<name>A0A345YSY7_9MICO</name>
<keyword evidence="2" id="KW-0238">DNA-binding</keyword>
<dbReference type="AlphaFoldDB" id="A0A345YSY7"/>
<evidence type="ECO:0000313" key="6">
    <source>
        <dbReference type="EMBL" id="RRR20888.1"/>
    </source>
</evidence>
<dbReference type="OrthoDB" id="4164516at2"/>
<accession>A0A345YSY7</accession>
<evidence type="ECO:0000256" key="3">
    <source>
        <dbReference type="ARBA" id="ARBA00023163"/>
    </source>
</evidence>